<organism evidence="2 3">
    <name type="scientific">Elysia crispata</name>
    <name type="common">lettuce slug</name>
    <dbReference type="NCBI Taxonomy" id="231223"/>
    <lineage>
        <taxon>Eukaryota</taxon>
        <taxon>Metazoa</taxon>
        <taxon>Spiralia</taxon>
        <taxon>Lophotrochozoa</taxon>
        <taxon>Mollusca</taxon>
        <taxon>Gastropoda</taxon>
        <taxon>Heterobranchia</taxon>
        <taxon>Euthyneura</taxon>
        <taxon>Panpulmonata</taxon>
        <taxon>Sacoglossa</taxon>
        <taxon>Placobranchoidea</taxon>
        <taxon>Plakobranchidae</taxon>
        <taxon>Elysia</taxon>
    </lineage>
</organism>
<reference evidence="2" key="1">
    <citation type="journal article" date="2023" name="G3 (Bethesda)">
        <title>A reference genome for the long-term kleptoplast-retaining sea slug Elysia crispata morphotype clarki.</title>
        <authorList>
            <person name="Eastman K.E."/>
            <person name="Pendleton A.L."/>
            <person name="Shaikh M.A."/>
            <person name="Suttiyut T."/>
            <person name="Ogas R."/>
            <person name="Tomko P."/>
            <person name="Gavelis G."/>
            <person name="Widhalm J.R."/>
            <person name="Wisecaver J.H."/>
        </authorList>
    </citation>
    <scope>NUCLEOTIDE SEQUENCE</scope>
    <source>
        <strain evidence="2">ECLA1</strain>
    </source>
</reference>
<comment type="caution">
    <text evidence="2">The sequence shown here is derived from an EMBL/GenBank/DDBJ whole genome shotgun (WGS) entry which is preliminary data.</text>
</comment>
<proteinExistence type="predicted"/>
<keyword evidence="3" id="KW-1185">Reference proteome</keyword>
<evidence type="ECO:0000313" key="3">
    <source>
        <dbReference type="Proteomes" id="UP001283361"/>
    </source>
</evidence>
<gene>
    <name evidence="2" type="ORF">RRG08_029963</name>
</gene>
<feature type="chain" id="PRO_5042272555" description="Secreted protein" evidence="1">
    <location>
        <begin position="18"/>
        <end position="96"/>
    </location>
</feature>
<evidence type="ECO:0000313" key="2">
    <source>
        <dbReference type="EMBL" id="KAK3770308.1"/>
    </source>
</evidence>
<dbReference type="AlphaFoldDB" id="A0AAE1DI52"/>
<dbReference type="Proteomes" id="UP001283361">
    <property type="component" value="Unassembled WGS sequence"/>
</dbReference>
<protein>
    <recommendedName>
        <fullName evidence="4">Secreted protein</fullName>
    </recommendedName>
</protein>
<keyword evidence="1" id="KW-0732">Signal</keyword>
<name>A0AAE1DI52_9GAST</name>
<evidence type="ECO:0008006" key="4">
    <source>
        <dbReference type="Google" id="ProtNLM"/>
    </source>
</evidence>
<dbReference type="PROSITE" id="PS51257">
    <property type="entry name" value="PROKAR_LIPOPROTEIN"/>
    <property type="match status" value="1"/>
</dbReference>
<accession>A0AAE1DI52</accession>
<evidence type="ECO:0000256" key="1">
    <source>
        <dbReference type="SAM" id="SignalP"/>
    </source>
</evidence>
<sequence length="96" mass="10609">MSERVFIIITLLSSCLVNLPISPYSPWVSTNLCQMSGTIVITPTEWFYPILKLEALLPRPKSVARRPARCCDTGNPMSSHCLGRGQASLTTSSRQL</sequence>
<feature type="signal peptide" evidence="1">
    <location>
        <begin position="1"/>
        <end position="17"/>
    </location>
</feature>
<dbReference type="EMBL" id="JAWDGP010003856">
    <property type="protein sequence ID" value="KAK3770308.1"/>
    <property type="molecule type" value="Genomic_DNA"/>
</dbReference>